<reference evidence="2 3" key="1">
    <citation type="submission" date="2019-05" db="EMBL/GenBank/DDBJ databases">
        <title>Genomes sequences of two Nocardia cyriacigeorgica environmental isolates, type strains Nocardia asteroides ATCC 19247 and Nocardia cyriacigeorgica DSM 44484.</title>
        <authorList>
            <person name="Vautrin F."/>
            <person name="Bergeron E."/>
            <person name="Dubost A."/>
            <person name="Abrouk D."/>
            <person name="Rodriguez Nava V."/>
            <person name="Pujic P."/>
        </authorList>
    </citation>
    <scope>NUCLEOTIDE SEQUENCE [LARGE SCALE GENOMIC DNA]</scope>
    <source>
        <strain evidence="2 3">EML 446</strain>
    </source>
</reference>
<protein>
    <submittedName>
        <fullName evidence="2">SHOCT domain-containing protein</fullName>
    </submittedName>
</protein>
<sequence>MMTGWVSQTGWAGWTVMAVCMLVFWAAVIYLMAALFRTDRAGDSARPTDSDPLRMLESRFARGDIDADEFVARRQLLAQTFETADGDVRKGHVRE</sequence>
<gene>
    <name evidence="2" type="ORF">FEK34_15695</name>
</gene>
<dbReference type="Proteomes" id="UP000306378">
    <property type="component" value="Unassembled WGS sequence"/>
</dbReference>
<name>A0A5R8NSN4_9NOCA</name>
<keyword evidence="1" id="KW-0472">Membrane</keyword>
<organism evidence="2 3">
    <name type="scientific">Nocardia cyriacigeorgica</name>
    <dbReference type="NCBI Taxonomy" id="135487"/>
    <lineage>
        <taxon>Bacteria</taxon>
        <taxon>Bacillati</taxon>
        <taxon>Actinomycetota</taxon>
        <taxon>Actinomycetes</taxon>
        <taxon>Mycobacteriales</taxon>
        <taxon>Nocardiaceae</taxon>
        <taxon>Nocardia</taxon>
    </lineage>
</organism>
<evidence type="ECO:0000313" key="2">
    <source>
        <dbReference type="EMBL" id="TLF77737.1"/>
    </source>
</evidence>
<dbReference type="AlphaFoldDB" id="A0A5R8NSN4"/>
<comment type="caution">
    <text evidence="2">The sequence shown here is derived from an EMBL/GenBank/DDBJ whole genome shotgun (WGS) entry which is preliminary data.</text>
</comment>
<evidence type="ECO:0000313" key="3">
    <source>
        <dbReference type="Proteomes" id="UP000306378"/>
    </source>
</evidence>
<accession>A0A5R8NSN4</accession>
<proteinExistence type="predicted"/>
<keyword evidence="1" id="KW-0812">Transmembrane</keyword>
<keyword evidence="1" id="KW-1133">Transmembrane helix</keyword>
<feature type="transmembrane region" description="Helical" evidence="1">
    <location>
        <begin position="12"/>
        <end position="36"/>
    </location>
</feature>
<dbReference type="EMBL" id="VBUT01000005">
    <property type="protein sequence ID" value="TLF77737.1"/>
    <property type="molecule type" value="Genomic_DNA"/>
</dbReference>
<evidence type="ECO:0000256" key="1">
    <source>
        <dbReference type="SAM" id="Phobius"/>
    </source>
</evidence>
<dbReference type="RefSeq" id="WP_085995269.1">
    <property type="nucleotide sequence ID" value="NZ_JADLPF010000003.1"/>
</dbReference>